<dbReference type="CDD" id="cd04301">
    <property type="entry name" value="NAT_SF"/>
    <property type="match status" value="1"/>
</dbReference>
<gene>
    <name evidence="2" type="ORF">ERS852497_02698</name>
</gene>
<dbReference type="PANTHER" id="PTHR30595:SF6">
    <property type="entry name" value="SCHLAFEN ALBA-2 DOMAIN-CONTAINING PROTEIN"/>
    <property type="match status" value="1"/>
</dbReference>
<dbReference type="InterPro" id="IPR016181">
    <property type="entry name" value="Acyl_CoA_acyltransferase"/>
</dbReference>
<dbReference type="EMBL" id="CZAJ01000037">
    <property type="protein sequence ID" value="CUP37732.1"/>
    <property type="molecule type" value="Genomic_DNA"/>
</dbReference>
<name>A0A174MN10_9FIRM</name>
<dbReference type="InterPro" id="IPR000182">
    <property type="entry name" value="GNAT_dom"/>
</dbReference>
<dbReference type="Pfam" id="PF13749">
    <property type="entry name" value="HATPase_c_4"/>
    <property type="match status" value="1"/>
</dbReference>
<dbReference type="SUPFAM" id="SSF55729">
    <property type="entry name" value="Acyl-CoA N-acyltransferases (Nat)"/>
    <property type="match status" value="1"/>
</dbReference>
<sequence length="244" mass="27435">MKMDIRVATLEDVQIVAKLAIQMWKSHTIEELARKFYDYISQDKGRVFIAVADAGAVGFAQCGLRHDYVDGTASSPVGYLEGIFIKAEYRKRGLARDLLETCQKWAKEQGCTEFASDCGSLVTLLQDGTDFVRNNSKKAWRKVDDGRIEMPDYPDRAVLEGVVNALIHRNYMEIGSEVHIDMFDDGIEKYSLGGMVSGISLEGKDLLKIPSKRRNPILADIFSRLKYMECRGSGFKKILADYEG</sequence>
<protein>
    <submittedName>
        <fullName evidence="2">Acetyltransferase (GNAT) family</fullName>
    </submittedName>
</protein>
<dbReference type="InterPro" id="IPR038475">
    <property type="entry name" value="RecG_C_sf"/>
</dbReference>
<keyword evidence="2" id="KW-0808">Transferase</keyword>
<dbReference type="PROSITE" id="PS51186">
    <property type="entry name" value="GNAT"/>
    <property type="match status" value="1"/>
</dbReference>
<dbReference type="RefSeq" id="WP_055274578.1">
    <property type="nucleotide sequence ID" value="NZ_CZAJ01000037.1"/>
</dbReference>
<dbReference type="Proteomes" id="UP000095602">
    <property type="component" value="Unassembled WGS sequence"/>
</dbReference>
<evidence type="ECO:0000313" key="2">
    <source>
        <dbReference type="EMBL" id="CUP37732.1"/>
    </source>
</evidence>
<dbReference type="Gene3D" id="3.40.630.30">
    <property type="match status" value="1"/>
</dbReference>
<reference evidence="2 3" key="1">
    <citation type="submission" date="2015-09" db="EMBL/GenBank/DDBJ databases">
        <authorList>
            <consortium name="Pathogen Informatics"/>
        </authorList>
    </citation>
    <scope>NUCLEOTIDE SEQUENCE [LARGE SCALE GENOMIC DNA]</scope>
    <source>
        <strain evidence="2 3">2789STDY5834884</strain>
    </source>
</reference>
<accession>A0A174MN10</accession>
<dbReference type="AlphaFoldDB" id="A0A174MN10"/>
<dbReference type="PANTHER" id="PTHR30595">
    <property type="entry name" value="GLPR-RELATED TRANSCRIPTIONAL REPRESSOR"/>
    <property type="match status" value="1"/>
</dbReference>
<proteinExistence type="predicted"/>
<organism evidence="2 3">
    <name type="scientific">Agathobacter rectalis</name>
    <dbReference type="NCBI Taxonomy" id="39491"/>
    <lineage>
        <taxon>Bacteria</taxon>
        <taxon>Bacillati</taxon>
        <taxon>Bacillota</taxon>
        <taxon>Clostridia</taxon>
        <taxon>Lachnospirales</taxon>
        <taxon>Lachnospiraceae</taxon>
        <taxon>Agathobacter</taxon>
    </lineage>
</organism>
<dbReference type="GO" id="GO:0016747">
    <property type="term" value="F:acyltransferase activity, transferring groups other than amino-acyl groups"/>
    <property type="evidence" value="ECO:0007669"/>
    <property type="project" value="InterPro"/>
</dbReference>
<dbReference type="Gene3D" id="3.30.565.60">
    <property type="match status" value="1"/>
</dbReference>
<dbReference type="Pfam" id="PF00583">
    <property type="entry name" value="Acetyltransf_1"/>
    <property type="match status" value="1"/>
</dbReference>
<feature type="domain" description="N-acetyltransferase" evidence="1">
    <location>
        <begin position="3"/>
        <end position="173"/>
    </location>
</feature>
<evidence type="ECO:0000259" key="1">
    <source>
        <dbReference type="PROSITE" id="PS51186"/>
    </source>
</evidence>
<evidence type="ECO:0000313" key="3">
    <source>
        <dbReference type="Proteomes" id="UP000095602"/>
    </source>
</evidence>